<evidence type="ECO:0000313" key="2">
    <source>
        <dbReference type="Proteomes" id="UP000309594"/>
    </source>
</evidence>
<name>A0A4U1GDK7_9SPHI</name>
<gene>
    <name evidence="1" type="ORF">FBD94_07940</name>
</gene>
<accession>A0A4U1GDK7</accession>
<sequence length="88" mass="9999">MEGVVVKSNNVYFIKLANQEQLQEQMADLYLKTGMFLHGAGGYYYPEPIENNKQEEKWKELITAPASVARMVIGIANNCNMLANRFVL</sequence>
<dbReference type="Proteomes" id="UP000309594">
    <property type="component" value="Unassembled WGS sequence"/>
</dbReference>
<dbReference type="EMBL" id="SWDX01000003">
    <property type="protein sequence ID" value="TKC62145.1"/>
    <property type="molecule type" value="Genomic_DNA"/>
</dbReference>
<evidence type="ECO:0000313" key="1">
    <source>
        <dbReference type="EMBL" id="TKC62145.1"/>
    </source>
</evidence>
<dbReference type="AlphaFoldDB" id="A0A4U1GDK7"/>
<dbReference type="RefSeq" id="WP_136879803.1">
    <property type="nucleotide sequence ID" value="NZ_SWDX01000003.1"/>
</dbReference>
<reference evidence="1 2" key="1">
    <citation type="submission" date="2019-04" db="EMBL/GenBank/DDBJ databases">
        <title>Pedobacter sp. RP-1-16 sp. nov., isolated from Arctic soil.</title>
        <authorList>
            <person name="Dahal R.H."/>
            <person name="Kim D.-U."/>
        </authorList>
    </citation>
    <scope>NUCLEOTIDE SEQUENCE [LARGE SCALE GENOMIC DNA]</scope>
    <source>
        <strain evidence="1 2">RP-1-16</strain>
    </source>
</reference>
<protein>
    <submittedName>
        <fullName evidence="1">Uncharacterized protein</fullName>
    </submittedName>
</protein>
<proteinExistence type="predicted"/>
<comment type="caution">
    <text evidence="1">The sequence shown here is derived from an EMBL/GenBank/DDBJ whole genome shotgun (WGS) entry which is preliminary data.</text>
</comment>
<organism evidence="1 2">
    <name type="scientific">Pedobacter hiemivivus</name>
    <dbReference type="NCBI Taxonomy" id="2530454"/>
    <lineage>
        <taxon>Bacteria</taxon>
        <taxon>Pseudomonadati</taxon>
        <taxon>Bacteroidota</taxon>
        <taxon>Sphingobacteriia</taxon>
        <taxon>Sphingobacteriales</taxon>
        <taxon>Sphingobacteriaceae</taxon>
        <taxon>Pedobacter</taxon>
    </lineage>
</organism>